<organism evidence="4 5">
    <name type="scientific">Cerrena zonata</name>
    <dbReference type="NCBI Taxonomy" id="2478898"/>
    <lineage>
        <taxon>Eukaryota</taxon>
        <taxon>Fungi</taxon>
        <taxon>Dikarya</taxon>
        <taxon>Basidiomycota</taxon>
        <taxon>Agaricomycotina</taxon>
        <taxon>Agaricomycetes</taxon>
        <taxon>Polyporales</taxon>
        <taxon>Cerrenaceae</taxon>
        <taxon>Cerrena</taxon>
    </lineage>
</organism>
<sequence>MIAAGFVSNGAKVYISSRSAKDCEVTAGELNKLGPGQCFAIPADLQKVSEVERLVKVLSEKEKALHVLVNNAGAAWGASIDDYPDAAFTKVLTLNVQRVFTLTQKCLPLLRAGATQGGQDGLVYKDPARIINIGSVEGLGVPDHETYAYSASKAALHHLSKVLAGRLGIEGITSNAIACGPFESKMMAETLKTAGEVIKASIPLHRIGTPEDVAGTAIYLSSRAGSWVNGATITLDGGSIVALPSLRPNL</sequence>
<dbReference type="Gene3D" id="3.40.50.720">
    <property type="entry name" value="NAD(P)-binding Rossmann-like Domain"/>
    <property type="match status" value="1"/>
</dbReference>
<evidence type="ECO:0000313" key="4">
    <source>
        <dbReference type="EMBL" id="KAK7689972.1"/>
    </source>
</evidence>
<dbReference type="PRINTS" id="PR00080">
    <property type="entry name" value="SDRFAMILY"/>
</dbReference>
<gene>
    <name evidence="4" type="ORF">QCA50_006612</name>
</gene>
<dbReference type="SUPFAM" id="SSF51735">
    <property type="entry name" value="NAD(P)-binding Rossmann-fold domains"/>
    <property type="match status" value="1"/>
</dbReference>
<evidence type="ECO:0008006" key="6">
    <source>
        <dbReference type="Google" id="ProtNLM"/>
    </source>
</evidence>
<dbReference type="GO" id="GO:0016491">
    <property type="term" value="F:oxidoreductase activity"/>
    <property type="evidence" value="ECO:0007669"/>
    <property type="project" value="UniProtKB-KW"/>
</dbReference>
<dbReference type="EMBL" id="JASBNA010000007">
    <property type="protein sequence ID" value="KAK7689972.1"/>
    <property type="molecule type" value="Genomic_DNA"/>
</dbReference>
<keyword evidence="3" id="KW-0560">Oxidoreductase</keyword>
<dbReference type="Pfam" id="PF13561">
    <property type="entry name" value="adh_short_C2"/>
    <property type="match status" value="1"/>
</dbReference>
<accession>A0AAW0GEI4</accession>
<protein>
    <recommendedName>
        <fullName evidence="6">NAD(P)-binding protein</fullName>
    </recommendedName>
</protein>
<name>A0AAW0GEI4_9APHY</name>
<evidence type="ECO:0000256" key="1">
    <source>
        <dbReference type="ARBA" id="ARBA00006484"/>
    </source>
</evidence>
<dbReference type="InterPro" id="IPR036291">
    <property type="entry name" value="NAD(P)-bd_dom_sf"/>
</dbReference>
<keyword evidence="2" id="KW-0521">NADP</keyword>
<dbReference type="InterPro" id="IPR002347">
    <property type="entry name" value="SDR_fam"/>
</dbReference>
<comment type="caution">
    <text evidence="4">The sequence shown here is derived from an EMBL/GenBank/DDBJ whole genome shotgun (WGS) entry which is preliminary data.</text>
</comment>
<keyword evidence="5" id="KW-1185">Reference proteome</keyword>
<evidence type="ECO:0000313" key="5">
    <source>
        <dbReference type="Proteomes" id="UP001385951"/>
    </source>
</evidence>
<dbReference type="InterPro" id="IPR020904">
    <property type="entry name" value="Sc_DH/Rdtase_CS"/>
</dbReference>
<evidence type="ECO:0000256" key="3">
    <source>
        <dbReference type="ARBA" id="ARBA00023002"/>
    </source>
</evidence>
<dbReference type="AlphaFoldDB" id="A0AAW0GEI4"/>
<evidence type="ECO:0000256" key="2">
    <source>
        <dbReference type="ARBA" id="ARBA00022857"/>
    </source>
</evidence>
<dbReference type="Proteomes" id="UP001385951">
    <property type="component" value="Unassembled WGS sequence"/>
</dbReference>
<dbReference type="PROSITE" id="PS00061">
    <property type="entry name" value="ADH_SHORT"/>
    <property type="match status" value="1"/>
</dbReference>
<dbReference type="InterPro" id="IPR052178">
    <property type="entry name" value="Sec_Metab_Biosynth_SDR"/>
</dbReference>
<dbReference type="PRINTS" id="PR00081">
    <property type="entry name" value="GDHRDH"/>
</dbReference>
<dbReference type="PANTHER" id="PTHR43618">
    <property type="entry name" value="7-ALPHA-HYDROXYSTEROID DEHYDROGENASE"/>
    <property type="match status" value="1"/>
</dbReference>
<comment type="similarity">
    <text evidence="1">Belongs to the short-chain dehydrogenases/reductases (SDR) family.</text>
</comment>
<reference evidence="4 5" key="1">
    <citation type="submission" date="2022-09" db="EMBL/GenBank/DDBJ databases">
        <authorList>
            <person name="Palmer J.M."/>
        </authorList>
    </citation>
    <scope>NUCLEOTIDE SEQUENCE [LARGE SCALE GENOMIC DNA]</scope>
    <source>
        <strain evidence="4 5">DSM 7382</strain>
    </source>
</reference>
<dbReference type="PANTHER" id="PTHR43618:SF17">
    <property type="entry name" value="RHAMNOLIPIDS BIOSYNTHESIS 3-OXOACYL-[ACYL-CARRIER-PROTEIN] REDUCTASE"/>
    <property type="match status" value="1"/>
</dbReference>
<proteinExistence type="inferred from homology"/>